<keyword evidence="2" id="KW-1185">Reference proteome</keyword>
<dbReference type="Proteomes" id="UP000679749">
    <property type="component" value="Unassembled WGS sequence"/>
</dbReference>
<reference evidence="1" key="1">
    <citation type="submission" date="2021-05" db="EMBL/GenBank/DDBJ databases">
        <title>Novel Bacillus species.</title>
        <authorList>
            <person name="Liu G."/>
        </authorList>
    </citation>
    <scope>NUCLEOTIDE SEQUENCE</scope>
    <source>
        <strain evidence="1">FJAT-49825</strain>
    </source>
</reference>
<dbReference type="Pfam" id="PF14142">
    <property type="entry name" value="YrzO"/>
    <property type="match status" value="1"/>
</dbReference>
<name>A0A942YXQ9_9BACI</name>
<evidence type="ECO:0000313" key="1">
    <source>
        <dbReference type="EMBL" id="MBS4214126.1"/>
    </source>
</evidence>
<comment type="caution">
    <text evidence="1">The sequence shown here is derived from an EMBL/GenBank/DDBJ whole genome shotgun (WGS) entry which is preliminary data.</text>
</comment>
<gene>
    <name evidence="1" type="ORF">KHA99_16865</name>
</gene>
<evidence type="ECO:0000313" key="2">
    <source>
        <dbReference type="Proteomes" id="UP000679749"/>
    </source>
</evidence>
<dbReference type="AlphaFoldDB" id="A0A942YXQ9"/>
<dbReference type="InterPro" id="IPR025417">
    <property type="entry name" value="YrzO-like"/>
</dbReference>
<accession>A0A942YXQ9</accession>
<sequence length="33" mass="3650">MVESLLFLLATGIVCELAAINRNARKKSNSKMK</sequence>
<protein>
    <submittedName>
        <fullName evidence="1">YrzO family protein</fullName>
    </submittedName>
</protein>
<organism evidence="1 2">
    <name type="scientific">Neobacillus rhizophilus</name>
    <dbReference type="NCBI Taxonomy" id="2833579"/>
    <lineage>
        <taxon>Bacteria</taxon>
        <taxon>Bacillati</taxon>
        <taxon>Bacillota</taxon>
        <taxon>Bacilli</taxon>
        <taxon>Bacillales</taxon>
        <taxon>Bacillaceae</taxon>
        <taxon>Neobacillus</taxon>
    </lineage>
</organism>
<proteinExistence type="predicted"/>
<dbReference type="EMBL" id="JAGYPF010000003">
    <property type="protein sequence ID" value="MBS4214126.1"/>
    <property type="molecule type" value="Genomic_DNA"/>
</dbReference>